<feature type="compositionally biased region" description="Polar residues" evidence="1">
    <location>
        <begin position="13"/>
        <end position="40"/>
    </location>
</feature>
<dbReference type="AlphaFoldDB" id="Q4S842"/>
<protein>
    <submittedName>
        <fullName evidence="2">(spotted green pufferfish) hypothetical protein</fullName>
    </submittedName>
</protein>
<comment type="caution">
    <text evidence="2">The sequence shown here is derived from an EMBL/GenBank/DDBJ whole genome shotgun (WGS) entry which is preliminary data.</text>
</comment>
<feature type="region of interest" description="Disordered" evidence="1">
    <location>
        <begin position="58"/>
        <end position="78"/>
    </location>
</feature>
<reference evidence="2" key="2">
    <citation type="submission" date="2004-02" db="EMBL/GenBank/DDBJ databases">
        <authorList>
            <consortium name="Genoscope"/>
            <consortium name="Whitehead Institute Centre for Genome Research"/>
        </authorList>
    </citation>
    <scope>NUCLEOTIDE SEQUENCE</scope>
</reference>
<organism evidence="2">
    <name type="scientific">Tetraodon nigroviridis</name>
    <name type="common">Spotted green pufferfish</name>
    <name type="synonym">Chelonodon nigroviridis</name>
    <dbReference type="NCBI Taxonomy" id="99883"/>
    <lineage>
        <taxon>Eukaryota</taxon>
        <taxon>Metazoa</taxon>
        <taxon>Chordata</taxon>
        <taxon>Craniata</taxon>
        <taxon>Vertebrata</taxon>
        <taxon>Euteleostomi</taxon>
        <taxon>Actinopterygii</taxon>
        <taxon>Neopterygii</taxon>
        <taxon>Teleostei</taxon>
        <taxon>Neoteleostei</taxon>
        <taxon>Acanthomorphata</taxon>
        <taxon>Eupercaria</taxon>
        <taxon>Tetraodontiformes</taxon>
        <taxon>Tetradontoidea</taxon>
        <taxon>Tetraodontidae</taxon>
        <taxon>Tetraodon</taxon>
    </lineage>
</organism>
<dbReference type="EMBL" id="CAAE01014710">
    <property type="protein sequence ID" value="CAG03190.1"/>
    <property type="molecule type" value="Genomic_DNA"/>
</dbReference>
<accession>Q4S842</accession>
<gene>
    <name evidence="2" type="ORF">GSTENG00022520001</name>
</gene>
<feature type="region of interest" description="Disordered" evidence="1">
    <location>
        <begin position="1"/>
        <end position="45"/>
    </location>
</feature>
<proteinExistence type="predicted"/>
<name>Q4S842_TETNG</name>
<evidence type="ECO:0000256" key="1">
    <source>
        <dbReference type="SAM" id="MobiDB-lite"/>
    </source>
</evidence>
<sequence>MGELDSWGGPEGKSTTSCSTEINSSTPLGSSVRSSAQQIGSELPQCLGPYGLHSTVCQSNSPDRLLVGPLPRNEEHDR</sequence>
<dbReference type="KEGG" id="tng:GSTEN00022520G001"/>
<evidence type="ECO:0000313" key="2">
    <source>
        <dbReference type="EMBL" id="CAG03190.1"/>
    </source>
</evidence>
<reference evidence="2" key="1">
    <citation type="journal article" date="2004" name="Nature">
        <title>Genome duplication in the teleost fish Tetraodon nigroviridis reveals the early vertebrate proto-karyotype.</title>
        <authorList>
            <person name="Jaillon O."/>
            <person name="Aury J.-M."/>
            <person name="Brunet F."/>
            <person name="Petit J.-L."/>
            <person name="Stange-Thomann N."/>
            <person name="Mauceli E."/>
            <person name="Bouneau L."/>
            <person name="Fischer C."/>
            <person name="Ozouf-Costaz C."/>
            <person name="Bernot A."/>
            <person name="Nicaud S."/>
            <person name="Jaffe D."/>
            <person name="Fisher S."/>
            <person name="Lutfalla G."/>
            <person name="Dossat C."/>
            <person name="Segurens B."/>
            <person name="Dasilva C."/>
            <person name="Salanoubat M."/>
            <person name="Levy M."/>
            <person name="Boudet N."/>
            <person name="Castellano S."/>
            <person name="Anthouard V."/>
            <person name="Jubin C."/>
            <person name="Castelli V."/>
            <person name="Katinka M."/>
            <person name="Vacherie B."/>
            <person name="Biemont C."/>
            <person name="Skalli Z."/>
            <person name="Cattolico L."/>
            <person name="Poulain J."/>
            <person name="De Berardinis V."/>
            <person name="Cruaud C."/>
            <person name="Duprat S."/>
            <person name="Brottier P."/>
            <person name="Coutanceau J.-P."/>
            <person name="Gouzy J."/>
            <person name="Parra G."/>
            <person name="Lardier G."/>
            <person name="Chapple C."/>
            <person name="McKernan K.J."/>
            <person name="McEwan P."/>
            <person name="Bosak S."/>
            <person name="Kellis M."/>
            <person name="Volff J.-N."/>
            <person name="Guigo R."/>
            <person name="Zody M.C."/>
            <person name="Mesirov J."/>
            <person name="Lindblad-Toh K."/>
            <person name="Birren B."/>
            <person name="Nusbaum C."/>
            <person name="Kahn D."/>
            <person name="Robinson-Rechavi M."/>
            <person name="Laudet V."/>
            <person name="Schachter V."/>
            <person name="Quetier F."/>
            <person name="Saurin W."/>
            <person name="Scarpelli C."/>
            <person name="Wincker P."/>
            <person name="Lander E.S."/>
            <person name="Weissenbach J."/>
            <person name="Roest Crollius H."/>
        </authorList>
    </citation>
    <scope>NUCLEOTIDE SEQUENCE [LARGE SCALE GENOMIC DNA]</scope>
</reference>